<evidence type="ECO:0000256" key="4">
    <source>
        <dbReference type="ARBA" id="ARBA00022475"/>
    </source>
</evidence>
<feature type="transmembrane region" description="Helical" evidence="9">
    <location>
        <begin position="404"/>
        <end position="426"/>
    </location>
</feature>
<dbReference type="Pfam" id="PF03553">
    <property type="entry name" value="Na_H_antiporter"/>
    <property type="match status" value="2"/>
</dbReference>
<evidence type="ECO:0000256" key="9">
    <source>
        <dbReference type="SAM" id="Phobius"/>
    </source>
</evidence>
<keyword evidence="3" id="KW-0050">Antiport</keyword>
<evidence type="ECO:0000313" key="12">
    <source>
        <dbReference type="Proteomes" id="UP000005316"/>
    </source>
</evidence>
<evidence type="ECO:0000256" key="5">
    <source>
        <dbReference type="ARBA" id="ARBA00022692"/>
    </source>
</evidence>
<dbReference type="InterPro" id="IPR052180">
    <property type="entry name" value="NhaC_Na-H+_Antiporter"/>
</dbReference>
<feature type="transmembrane region" description="Helical" evidence="9">
    <location>
        <begin position="236"/>
        <end position="266"/>
    </location>
</feature>
<comment type="caution">
    <text evidence="11">The sequence shown here is derived from an EMBL/GenBank/DDBJ whole genome shotgun (WGS) entry which is preliminary data.</text>
</comment>
<dbReference type="HOGENOM" id="CLU_043525_0_0_9"/>
<dbReference type="GO" id="GO:0005886">
    <property type="term" value="C:plasma membrane"/>
    <property type="evidence" value="ECO:0007669"/>
    <property type="project" value="UniProtKB-SubCell"/>
</dbReference>
<dbReference type="EMBL" id="AFPZ01000062">
    <property type="protein sequence ID" value="EGQ26072.1"/>
    <property type="molecule type" value="Genomic_DNA"/>
</dbReference>
<dbReference type="eggNOG" id="COG1757">
    <property type="taxonomic scope" value="Bacteria"/>
</dbReference>
<dbReference type="Proteomes" id="UP000005316">
    <property type="component" value="Unassembled WGS sequence"/>
</dbReference>
<feature type="domain" description="Na+/H+ antiporter NhaC-like C-terminal" evidence="10">
    <location>
        <begin position="249"/>
        <end position="426"/>
    </location>
</feature>
<evidence type="ECO:0000256" key="8">
    <source>
        <dbReference type="ARBA" id="ARBA00038435"/>
    </source>
</evidence>
<feature type="transmembrane region" description="Helical" evidence="9">
    <location>
        <begin position="37"/>
        <end position="54"/>
    </location>
</feature>
<evidence type="ECO:0000256" key="7">
    <source>
        <dbReference type="ARBA" id="ARBA00023136"/>
    </source>
</evidence>
<name>F9DT08_9BACL</name>
<keyword evidence="6 9" id="KW-1133">Transmembrane helix</keyword>
<comment type="similarity">
    <text evidence="8">Belongs to the NhaC Na(+)/H(+) (TC 2.A.35) antiporter family.</text>
</comment>
<dbReference type="InterPro" id="IPR018461">
    <property type="entry name" value="Na/H_Antiport_NhaC-like_C"/>
</dbReference>
<protein>
    <submittedName>
        <fullName evidence="11">NhaC family sodium:proton (Na+:H) antiporter</fullName>
    </submittedName>
</protein>
<accession>F9DT08</accession>
<proteinExistence type="inferred from homology"/>
<evidence type="ECO:0000313" key="11">
    <source>
        <dbReference type="EMBL" id="EGQ26072.1"/>
    </source>
</evidence>
<evidence type="ECO:0000256" key="2">
    <source>
        <dbReference type="ARBA" id="ARBA00022448"/>
    </source>
</evidence>
<sequence length="451" mass="47166">MTELKRDKGSAWALFPLLVFVMLFIGTGILTEDFSSMPLNVAVIIASFIALAMNPKEKFLKKVEIFTKGAGHPNIMLMAVIFILAGAFSTAAKGMGAVESTVNLGLSFLPANLLMVGLFVIGCFISISMGTSMGTVVALAPIGIGIASQTDISLALAMATVIGGAMFGDNLSIISDTTIAAARTQQTQMNAKFKVNFLIVLPGAIITAILLSILTRGNVATVAGDFHYDFIKVLPYLAVLGAALFGVHVLIVLLGGTVFAGIIGMIDGSYSFVSFLQTVAEGLISMEDLAIIAILIGGMVGIIQYNGGIDFLMNFISKRIKSKKGAEFGIAGLVSAADIATANNTISILMTGPLAKQIADEYDVDRRKSASLLDLFASCWQGIVPYGGQMLAAAGLAAISPLSILPYSFYPILMGVCGIVAILIGYPKTKKSGKIALQPAALPTAEDQLTD</sequence>
<keyword evidence="2" id="KW-0813">Transport</keyword>
<organism evidence="11 12">
    <name type="scientific">Sporosarcina newyorkensis 2681</name>
    <dbReference type="NCBI Taxonomy" id="1027292"/>
    <lineage>
        <taxon>Bacteria</taxon>
        <taxon>Bacillati</taxon>
        <taxon>Bacillota</taxon>
        <taxon>Bacilli</taxon>
        <taxon>Bacillales</taxon>
        <taxon>Caryophanaceae</taxon>
        <taxon>Sporosarcina</taxon>
    </lineage>
</organism>
<feature type="transmembrane region" description="Helical" evidence="9">
    <location>
        <begin position="289"/>
        <end position="313"/>
    </location>
</feature>
<evidence type="ECO:0000256" key="1">
    <source>
        <dbReference type="ARBA" id="ARBA00004651"/>
    </source>
</evidence>
<evidence type="ECO:0000256" key="6">
    <source>
        <dbReference type="ARBA" id="ARBA00022989"/>
    </source>
</evidence>
<feature type="transmembrane region" description="Helical" evidence="9">
    <location>
        <begin position="375"/>
        <end position="398"/>
    </location>
</feature>
<dbReference type="AlphaFoldDB" id="F9DT08"/>
<feature type="domain" description="Na+/H+ antiporter NhaC-like C-terminal" evidence="10">
    <location>
        <begin position="20"/>
        <end position="213"/>
    </location>
</feature>
<dbReference type="PANTHER" id="PTHR33451">
    <property type="entry name" value="MALATE-2H(+)/NA(+)-LACTATE ANTIPORTER"/>
    <property type="match status" value="1"/>
</dbReference>
<gene>
    <name evidence="11" type="ORF">HMPREF9372_1939</name>
</gene>
<feature type="transmembrane region" description="Helical" evidence="9">
    <location>
        <begin position="152"/>
        <end position="175"/>
    </location>
</feature>
<reference evidence="11 12" key="1">
    <citation type="submission" date="2011-04" db="EMBL/GenBank/DDBJ databases">
        <authorList>
            <person name="Muzny D."/>
            <person name="Qin X."/>
            <person name="Deng J."/>
            <person name="Jiang H."/>
            <person name="Liu Y."/>
            <person name="Qu J."/>
            <person name="Song X.-Z."/>
            <person name="Zhang L."/>
            <person name="Thornton R."/>
            <person name="Coyle M."/>
            <person name="Francisco L."/>
            <person name="Jackson L."/>
            <person name="Javaid M."/>
            <person name="Korchina V."/>
            <person name="Kovar C."/>
            <person name="Mata R."/>
            <person name="Mathew T."/>
            <person name="Ngo R."/>
            <person name="Nguyen L."/>
            <person name="Nguyen N."/>
            <person name="Okwuonu G."/>
            <person name="Ongeri F."/>
            <person name="Pham C."/>
            <person name="Simmons D."/>
            <person name="Wilczek-Boney K."/>
            <person name="Hale W."/>
            <person name="Jakkamsetti A."/>
            <person name="Pham P."/>
            <person name="Ruth R."/>
            <person name="San Lucas F."/>
            <person name="Warren J."/>
            <person name="Zhang J."/>
            <person name="Zhao Z."/>
            <person name="Zhou C."/>
            <person name="Zhu D."/>
            <person name="Lee S."/>
            <person name="Bess C."/>
            <person name="Blankenburg K."/>
            <person name="Forbes L."/>
            <person name="Fu Q."/>
            <person name="Gubbala S."/>
            <person name="Hirani K."/>
            <person name="Jayaseelan J.C."/>
            <person name="Lara F."/>
            <person name="Munidasa M."/>
            <person name="Palculict T."/>
            <person name="Patil S."/>
            <person name="Pu L.-L."/>
            <person name="Saada N."/>
            <person name="Tang L."/>
            <person name="Weissenberger G."/>
            <person name="Zhu Y."/>
            <person name="Hemphill L."/>
            <person name="Shang Y."/>
            <person name="Youmans B."/>
            <person name="Ayvaz T."/>
            <person name="Ross M."/>
            <person name="Santibanez J."/>
            <person name="Aqrawi P."/>
            <person name="Gross S."/>
            <person name="Joshi V."/>
            <person name="Fowler G."/>
            <person name="Nazareth L."/>
            <person name="Reid J."/>
            <person name="Worley K."/>
            <person name="Petrosino J."/>
            <person name="Highlander S."/>
            <person name="Gibbs R."/>
        </authorList>
    </citation>
    <scope>NUCLEOTIDE SEQUENCE [LARGE SCALE GENOMIC DNA]</scope>
    <source>
        <strain evidence="11 12">2681</strain>
    </source>
</reference>
<evidence type="ECO:0000259" key="10">
    <source>
        <dbReference type="Pfam" id="PF03553"/>
    </source>
</evidence>
<evidence type="ECO:0000256" key="3">
    <source>
        <dbReference type="ARBA" id="ARBA00022449"/>
    </source>
</evidence>
<keyword evidence="7 9" id="KW-0472">Membrane</keyword>
<keyword evidence="5 9" id="KW-0812">Transmembrane</keyword>
<dbReference type="PANTHER" id="PTHR33451:SF5">
    <property type="entry name" value="NA+_H+ ANTIPORTER"/>
    <property type="match status" value="1"/>
</dbReference>
<feature type="transmembrane region" description="Helical" evidence="9">
    <location>
        <begin position="112"/>
        <end position="140"/>
    </location>
</feature>
<keyword evidence="4" id="KW-1003">Cell membrane</keyword>
<feature type="transmembrane region" description="Helical" evidence="9">
    <location>
        <begin position="12"/>
        <end position="31"/>
    </location>
</feature>
<dbReference type="GO" id="GO:0015297">
    <property type="term" value="F:antiporter activity"/>
    <property type="evidence" value="ECO:0007669"/>
    <property type="project" value="UniProtKB-KW"/>
</dbReference>
<feature type="transmembrane region" description="Helical" evidence="9">
    <location>
        <begin position="75"/>
        <end position="92"/>
    </location>
</feature>
<feature type="transmembrane region" description="Helical" evidence="9">
    <location>
        <begin position="195"/>
        <end position="215"/>
    </location>
</feature>
<comment type="subcellular location">
    <subcellularLocation>
        <location evidence="1">Cell membrane</location>
        <topology evidence="1">Multi-pass membrane protein</topology>
    </subcellularLocation>
</comment>